<reference evidence="2" key="1">
    <citation type="submission" date="2017-08" db="EMBL/GenBank/DDBJ databases">
        <title>Microbulbifer marisrubri sp. nov., a halophilic alphaproteobacterium isolated from marine sediment of the Yellow Sea, China.</title>
        <authorList>
            <person name="Zhang G."/>
            <person name="Xiong Q."/>
        </authorList>
    </citation>
    <scope>NUCLEOTIDE SEQUENCE [LARGE SCALE GENOMIC DNA]</scope>
    <source>
        <strain evidence="2">WRN-8</strain>
    </source>
</reference>
<dbReference type="SUPFAM" id="SSF52833">
    <property type="entry name" value="Thioredoxin-like"/>
    <property type="match status" value="1"/>
</dbReference>
<comment type="caution">
    <text evidence="2">The sequence shown here is derived from an EMBL/GenBank/DDBJ whole genome shotgun (WGS) entry which is preliminary data.</text>
</comment>
<feature type="transmembrane region" description="Helical" evidence="1">
    <location>
        <begin position="66"/>
        <end position="84"/>
    </location>
</feature>
<name>A0ABX4HXJ3_9GAMM</name>
<dbReference type="Proteomes" id="UP000218427">
    <property type="component" value="Unassembled WGS sequence"/>
</dbReference>
<dbReference type="EMBL" id="LRFG02000004">
    <property type="protein sequence ID" value="PCO04845.1"/>
    <property type="molecule type" value="Genomic_DNA"/>
</dbReference>
<evidence type="ECO:0000256" key="1">
    <source>
        <dbReference type="SAM" id="Phobius"/>
    </source>
</evidence>
<keyword evidence="1" id="KW-0472">Membrane</keyword>
<sequence length="295" mass="32844">MTRIKGFFTFAAFIWLWGCGIWALYQYFTSGEFAWFGVLINAWAMPVWMVLRFFRSGQFAGEQWEPKAFAMLLVGLGIALLTASEQSLPMQLTIYNLFIVLVYLFHWSAVSHPPMPPLDQLFPPLSLSGSQTWPIADLAGKSQADDTDEASDGKGGYLLVMLRGTFCADSRAQVVQLAHALPGLKKSDVELVLVSTEQPEHWHHLWPGDSEPQVLQLAPTETANTAFIAPAGVPIWLRLSGRLLGMRAPRSGAACRPSAWLLDDEGYVVWRHLPTNYRMPGSGEFLCGQVSRLED</sequence>
<accession>A0ABX4HXJ3</accession>
<evidence type="ECO:0008006" key="4">
    <source>
        <dbReference type="Google" id="ProtNLM"/>
    </source>
</evidence>
<evidence type="ECO:0000313" key="3">
    <source>
        <dbReference type="Proteomes" id="UP000218427"/>
    </source>
</evidence>
<keyword evidence="1" id="KW-0812">Transmembrane</keyword>
<feature type="transmembrane region" description="Helical" evidence="1">
    <location>
        <begin position="7"/>
        <end position="28"/>
    </location>
</feature>
<protein>
    <recommendedName>
        <fullName evidence="4">Alkyl hydroperoxide reductase subunit C/ Thiol specific antioxidant domain-containing protein</fullName>
    </recommendedName>
</protein>
<evidence type="ECO:0000313" key="2">
    <source>
        <dbReference type="EMBL" id="PCO04845.1"/>
    </source>
</evidence>
<organism evidence="2 3">
    <name type="scientific">Microbulbifer flavimaris</name>
    <dbReference type="NCBI Taxonomy" id="1781068"/>
    <lineage>
        <taxon>Bacteria</taxon>
        <taxon>Pseudomonadati</taxon>
        <taxon>Pseudomonadota</taxon>
        <taxon>Gammaproteobacteria</taxon>
        <taxon>Cellvibrionales</taxon>
        <taxon>Microbulbiferaceae</taxon>
        <taxon>Microbulbifer</taxon>
    </lineage>
</organism>
<keyword evidence="1" id="KW-1133">Transmembrane helix</keyword>
<dbReference type="Gene3D" id="3.40.30.10">
    <property type="entry name" value="Glutaredoxin"/>
    <property type="match status" value="1"/>
</dbReference>
<dbReference type="InterPro" id="IPR036249">
    <property type="entry name" value="Thioredoxin-like_sf"/>
</dbReference>
<proteinExistence type="predicted"/>
<feature type="transmembrane region" description="Helical" evidence="1">
    <location>
        <begin position="34"/>
        <end position="54"/>
    </location>
</feature>
<keyword evidence="3" id="KW-1185">Reference proteome</keyword>
<gene>
    <name evidence="2" type="ORF">AWR36_012690</name>
</gene>